<dbReference type="Pfam" id="PF11917">
    <property type="entry name" value="DUF3435"/>
    <property type="match status" value="1"/>
</dbReference>
<accession>A0A6A5XKS6</accession>
<dbReference type="PANTHER" id="PTHR37535">
    <property type="entry name" value="FLUG DOMAIN PROTEIN"/>
    <property type="match status" value="1"/>
</dbReference>
<evidence type="ECO:0000313" key="4">
    <source>
        <dbReference type="Proteomes" id="UP000799778"/>
    </source>
</evidence>
<keyword evidence="4" id="KW-1185">Reference proteome</keyword>
<evidence type="ECO:0000259" key="2">
    <source>
        <dbReference type="PROSITE" id="PS00028"/>
    </source>
</evidence>
<dbReference type="PROSITE" id="PS00028">
    <property type="entry name" value="ZINC_FINGER_C2H2_1"/>
    <property type="match status" value="1"/>
</dbReference>
<dbReference type="OrthoDB" id="4485682at2759"/>
<dbReference type="EMBL" id="ML978072">
    <property type="protein sequence ID" value="KAF2012894.1"/>
    <property type="molecule type" value="Genomic_DNA"/>
</dbReference>
<sequence length="717" mass="82151">MGRSCCSSSSQSSRSSWSGTSSDAFEDVDYQTDGTSTDQDSDNLSLPDSSDEDDGHGRPPEYYRAHAKKVNNTDVVPAYASGTIMHLDRLTEQWEKYCEHVAEDSIHLMKSLTVGDVASFFQWKLDQRKGKGGRKLRGIKNASSLKTYRKQFLQVHRRITGKDMDSELVGQTRMVLSDLARDSKLDQTPREKAAMDIFDVREVSQTTIVTTKKMFKVGRYRIQTAFYIPSGFITGNRPDAILKLQYRHLRVTLLRDIKGGPHQILIEYLFEFNKTFLGPKAPLEFPVPEIIFDPSLILSPHVFLLGLMFADKVFQIPELTPENIYWLDIRPGCNSLVLPIKPEMRDVYVFRKCTSTESGCVISKDRLPGATLRVHLKDVGEIAGFKQVARPYCLRYGAGNAFDQDGNTSADLRNLMMQHANTAVFLNHYLSRRVTTDTQAIVRGTEPQTEIMRAACRMSRWIDPDRPRRLTPEQSATVNDDLQIQELLRRQEKYSRIPSRQEKYKEIGKRVRNRRQQLRRELRNCIRENWDREQAVRDIQQQLSGSKFGDQVKTKLNLCPERTPLHNALIESLLSLPGTTLEEEYRRRSKAINAVAAYCLIEEGVTRSSQQQTRSAERQVLPTAIDSFDAAFEAAKVSIFKETRPKICFRCLGNEDAPNEKRLHSFASSTELSRHFKQCHLARMPDFEPQWCSICDVKLEHKEHLRRHALEIHGTVT</sequence>
<protein>
    <recommendedName>
        <fullName evidence="2">C2H2-type domain-containing protein</fullName>
    </recommendedName>
</protein>
<feature type="domain" description="C2H2-type" evidence="2">
    <location>
        <begin position="692"/>
        <end position="713"/>
    </location>
</feature>
<name>A0A6A5XKS6_9PLEO</name>
<evidence type="ECO:0000256" key="1">
    <source>
        <dbReference type="SAM" id="MobiDB-lite"/>
    </source>
</evidence>
<dbReference type="AlphaFoldDB" id="A0A6A5XKS6"/>
<dbReference type="InterPro" id="IPR013087">
    <property type="entry name" value="Znf_C2H2_type"/>
</dbReference>
<feature type="compositionally biased region" description="Low complexity" evidence="1">
    <location>
        <begin position="31"/>
        <end position="48"/>
    </location>
</feature>
<reference evidence="3" key="1">
    <citation type="journal article" date="2020" name="Stud. Mycol.">
        <title>101 Dothideomycetes genomes: a test case for predicting lifestyles and emergence of pathogens.</title>
        <authorList>
            <person name="Haridas S."/>
            <person name="Albert R."/>
            <person name="Binder M."/>
            <person name="Bloem J."/>
            <person name="Labutti K."/>
            <person name="Salamov A."/>
            <person name="Andreopoulos B."/>
            <person name="Baker S."/>
            <person name="Barry K."/>
            <person name="Bills G."/>
            <person name="Bluhm B."/>
            <person name="Cannon C."/>
            <person name="Castanera R."/>
            <person name="Culley D."/>
            <person name="Daum C."/>
            <person name="Ezra D."/>
            <person name="Gonzalez J."/>
            <person name="Henrissat B."/>
            <person name="Kuo A."/>
            <person name="Liang C."/>
            <person name="Lipzen A."/>
            <person name="Lutzoni F."/>
            <person name="Magnuson J."/>
            <person name="Mondo S."/>
            <person name="Nolan M."/>
            <person name="Ohm R."/>
            <person name="Pangilinan J."/>
            <person name="Park H.-J."/>
            <person name="Ramirez L."/>
            <person name="Alfaro M."/>
            <person name="Sun H."/>
            <person name="Tritt A."/>
            <person name="Yoshinaga Y."/>
            <person name="Zwiers L.-H."/>
            <person name="Turgeon B."/>
            <person name="Goodwin S."/>
            <person name="Spatafora J."/>
            <person name="Crous P."/>
            <person name="Grigoriev I."/>
        </authorList>
    </citation>
    <scope>NUCLEOTIDE SEQUENCE</scope>
    <source>
        <strain evidence="3">CBS 175.79</strain>
    </source>
</reference>
<feature type="compositionally biased region" description="Low complexity" evidence="1">
    <location>
        <begin position="1"/>
        <end position="22"/>
    </location>
</feature>
<proteinExistence type="predicted"/>
<dbReference type="GeneID" id="54286148"/>
<feature type="region of interest" description="Disordered" evidence="1">
    <location>
        <begin position="1"/>
        <end position="62"/>
    </location>
</feature>
<organism evidence="3 4">
    <name type="scientific">Aaosphaeria arxii CBS 175.79</name>
    <dbReference type="NCBI Taxonomy" id="1450172"/>
    <lineage>
        <taxon>Eukaryota</taxon>
        <taxon>Fungi</taxon>
        <taxon>Dikarya</taxon>
        <taxon>Ascomycota</taxon>
        <taxon>Pezizomycotina</taxon>
        <taxon>Dothideomycetes</taxon>
        <taxon>Pleosporomycetidae</taxon>
        <taxon>Pleosporales</taxon>
        <taxon>Pleosporales incertae sedis</taxon>
        <taxon>Aaosphaeria</taxon>
    </lineage>
</organism>
<dbReference type="InterPro" id="IPR021842">
    <property type="entry name" value="DUF3435"/>
</dbReference>
<dbReference type="RefSeq" id="XP_033381233.1">
    <property type="nucleotide sequence ID" value="XM_033528751.1"/>
</dbReference>
<gene>
    <name evidence="3" type="ORF">BU24DRAFT_425506</name>
</gene>
<evidence type="ECO:0000313" key="3">
    <source>
        <dbReference type="EMBL" id="KAF2012894.1"/>
    </source>
</evidence>
<dbReference type="Proteomes" id="UP000799778">
    <property type="component" value="Unassembled WGS sequence"/>
</dbReference>
<dbReference type="PANTHER" id="PTHR37535:SF2">
    <property type="entry name" value="FINGER DOMAIN PROTEIN, PUTATIVE (AFU_ORTHOLOGUE AFUA_6G09300)-RELATED"/>
    <property type="match status" value="1"/>
</dbReference>